<comment type="caution">
    <text evidence="1">The sequence shown here is derived from an EMBL/GenBank/DDBJ whole genome shotgun (WGS) entry which is preliminary data.</text>
</comment>
<name>A0ACA9M0L8_9GLOM</name>
<keyword evidence="2" id="KW-1185">Reference proteome</keyword>
<protein>
    <submittedName>
        <fullName evidence="1">7266_t:CDS:1</fullName>
    </submittedName>
</protein>
<evidence type="ECO:0000313" key="2">
    <source>
        <dbReference type="Proteomes" id="UP000789920"/>
    </source>
</evidence>
<accession>A0ACA9M0L8</accession>
<proteinExistence type="predicted"/>
<reference evidence="1" key="1">
    <citation type="submission" date="2021-06" db="EMBL/GenBank/DDBJ databases">
        <authorList>
            <person name="Kallberg Y."/>
            <person name="Tangrot J."/>
            <person name="Rosling A."/>
        </authorList>
    </citation>
    <scope>NUCLEOTIDE SEQUENCE</scope>
    <source>
        <strain evidence="1">MA461A</strain>
    </source>
</reference>
<feature type="non-terminal residue" evidence="1">
    <location>
        <position position="1"/>
    </location>
</feature>
<evidence type="ECO:0000313" key="1">
    <source>
        <dbReference type="EMBL" id="CAG8560634.1"/>
    </source>
</evidence>
<dbReference type="Proteomes" id="UP000789920">
    <property type="component" value="Unassembled WGS sequence"/>
</dbReference>
<gene>
    <name evidence="1" type="ORF">RPERSI_LOCUS4347</name>
</gene>
<organism evidence="1 2">
    <name type="scientific">Racocetra persica</name>
    <dbReference type="NCBI Taxonomy" id="160502"/>
    <lineage>
        <taxon>Eukaryota</taxon>
        <taxon>Fungi</taxon>
        <taxon>Fungi incertae sedis</taxon>
        <taxon>Mucoromycota</taxon>
        <taxon>Glomeromycotina</taxon>
        <taxon>Glomeromycetes</taxon>
        <taxon>Diversisporales</taxon>
        <taxon>Gigasporaceae</taxon>
        <taxon>Racocetra</taxon>
    </lineage>
</organism>
<sequence length="80" mass="9688">LAKRYVSFPGIPLSQKVSNRRNNATLEDRVQVLETVLQDHYLDNYQWELLRKGVVKYDRWQRQYNEMMNVNSQETEELIE</sequence>
<dbReference type="EMBL" id="CAJVQC010005936">
    <property type="protein sequence ID" value="CAG8560634.1"/>
    <property type="molecule type" value="Genomic_DNA"/>
</dbReference>